<name>A0A8X7C3G6_9ARAC</name>
<gene>
    <name evidence="1" type="primary">PDSS2</name>
    <name evidence="1" type="ORF">TNIN_108471</name>
</gene>
<dbReference type="Proteomes" id="UP000886998">
    <property type="component" value="Unassembled WGS sequence"/>
</dbReference>
<reference evidence="1" key="1">
    <citation type="submission" date="2020-08" db="EMBL/GenBank/DDBJ databases">
        <title>Multicomponent nature underlies the extraordinary mechanical properties of spider dragline silk.</title>
        <authorList>
            <person name="Kono N."/>
            <person name="Nakamura H."/>
            <person name="Mori M."/>
            <person name="Yoshida Y."/>
            <person name="Ohtoshi R."/>
            <person name="Malay A.D."/>
            <person name="Moran D.A.P."/>
            <person name="Tomita M."/>
            <person name="Numata K."/>
            <person name="Arakawa K."/>
        </authorList>
    </citation>
    <scope>NUCLEOTIDE SEQUENCE</scope>
</reference>
<dbReference type="Gene3D" id="1.10.600.10">
    <property type="entry name" value="Farnesyl Diphosphate Synthase"/>
    <property type="match status" value="1"/>
</dbReference>
<evidence type="ECO:0000313" key="2">
    <source>
        <dbReference type="Proteomes" id="UP000886998"/>
    </source>
</evidence>
<proteinExistence type="predicted"/>
<dbReference type="EMBL" id="BMAV01008803">
    <property type="protein sequence ID" value="GFY52683.1"/>
    <property type="molecule type" value="Genomic_DNA"/>
</dbReference>
<keyword evidence="2" id="KW-1185">Reference proteome</keyword>
<dbReference type="AlphaFoldDB" id="A0A8X7C3G6"/>
<accession>A0A8X7C3G6</accession>
<comment type="caution">
    <text evidence="1">The sequence shown here is derived from an EMBL/GenBank/DDBJ whole genome shotgun (WGS) entry which is preliminary data.</text>
</comment>
<evidence type="ECO:0000313" key="1">
    <source>
        <dbReference type="EMBL" id="GFY52683.1"/>
    </source>
</evidence>
<dbReference type="InterPro" id="IPR008949">
    <property type="entry name" value="Isoprenoid_synthase_dom_sf"/>
</dbReference>
<protein>
    <submittedName>
        <fullName evidence="1">Decaprenyl-diphosphate synthase subunit 2</fullName>
    </submittedName>
</protein>
<organism evidence="1 2">
    <name type="scientific">Trichonephila inaurata madagascariensis</name>
    <dbReference type="NCBI Taxonomy" id="2747483"/>
    <lineage>
        <taxon>Eukaryota</taxon>
        <taxon>Metazoa</taxon>
        <taxon>Ecdysozoa</taxon>
        <taxon>Arthropoda</taxon>
        <taxon>Chelicerata</taxon>
        <taxon>Arachnida</taxon>
        <taxon>Araneae</taxon>
        <taxon>Araneomorphae</taxon>
        <taxon>Entelegynae</taxon>
        <taxon>Araneoidea</taxon>
        <taxon>Nephilidae</taxon>
        <taxon>Trichonephila</taxon>
        <taxon>Trichonephila inaurata</taxon>
    </lineage>
</organism>
<sequence length="370" mass="42569">MLGSICKCNGIFADLLRASFLRTYSTTVHPRVKLSEVPGVCSSEEWNSVIQESQVALQRIVSPVRRQIDRDHILPIQAVIRRLEESSRNSSYLINTFRQLLTNSETNVTELRWPGLISLMLSIGIGNPFEADNFVCKALEDVIWSTQITLAEAMNLLYCNFLFQKEYQRFASSKRTATKRAVTENQIHRLINNYFTSSTLQRISRLENDKVLFLFSKVLRVFCYQEIFKHFRVSLELAGHGEQIQQSGFEFGRCFALAIKANADIRQFWNYQTSLSSIINISSFPVALHLSNNPETLAYLYSCKKMLLNLDYNELNNILMNNAAMEDAKLQLTTYVEKATNLLQELHSVKNYELIELLLKLVKTLENTDH</sequence>
<dbReference type="OrthoDB" id="6429127at2759"/>